<evidence type="ECO:0000313" key="1">
    <source>
        <dbReference type="EMBL" id="OAY57290.1"/>
    </source>
</evidence>
<dbReference type="PANTHER" id="PTHR33210:SF18">
    <property type="entry name" value="PROTODERMAL FACTOR 1"/>
    <property type="match status" value="1"/>
</dbReference>
<name>A0A2C9WC60_MANES</name>
<dbReference type="InterPro" id="IPR039923">
    <property type="entry name" value="Protodermal_1"/>
</dbReference>
<proteinExistence type="predicted"/>
<organism evidence="1">
    <name type="scientific">Manihot esculenta</name>
    <name type="common">Cassava</name>
    <name type="synonym">Jatropha manihot</name>
    <dbReference type="NCBI Taxonomy" id="3983"/>
    <lineage>
        <taxon>Eukaryota</taxon>
        <taxon>Viridiplantae</taxon>
        <taxon>Streptophyta</taxon>
        <taxon>Embryophyta</taxon>
        <taxon>Tracheophyta</taxon>
        <taxon>Spermatophyta</taxon>
        <taxon>Magnoliopsida</taxon>
        <taxon>eudicotyledons</taxon>
        <taxon>Gunneridae</taxon>
        <taxon>Pentapetalae</taxon>
        <taxon>rosids</taxon>
        <taxon>fabids</taxon>
        <taxon>Malpighiales</taxon>
        <taxon>Euphorbiaceae</taxon>
        <taxon>Crotonoideae</taxon>
        <taxon>Manihoteae</taxon>
        <taxon>Manihot</taxon>
    </lineage>
</organism>
<dbReference type="AlphaFoldDB" id="A0A2C9WC60"/>
<accession>A0A2C9WC60</accession>
<dbReference type="PANTHER" id="PTHR33210">
    <property type="entry name" value="PROTODERMAL FACTOR 1"/>
    <property type="match status" value="1"/>
</dbReference>
<protein>
    <submittedName>
        <fullName evidence="1">Uncharacterized protein</fullName>
    </submittedName>
</protein>
<dbReference type="EMBL" id="CM004388">
    <property type="protein sequence ID" value="OAY57290.1"/>
    <property type="molecule type" value="Genomic_DNA"/>
</dbReference>
<reference evidence="1" key="1">
    <citation type="submission" date="2016-02" db="EMBL/GenBank/DDBJ databases">
        <title>WGS assembly of Manihot esculenta.</title>
        <authorList>
            <person name="Bredeson J.V."/>
            <person name="Prochnik S.E."/>
            <person name="Lyons J.B."/>
            <person name="Schmutz J."/>
            <person name="Grimwood J."/>
            <person name="Vrebalov J."/>
            <person name="Bart R.S."/>
            <person name="Amuge T."/>
            <person name="Ferguson M.E."/>
            <person name="Green R."/>
            <person name="Putnam N."/>
            <person name="Stites J."/>
            <person name="Rounsley S."/>
            <person name="Rokhsar D.S."/>
        </authorList>
    </citation>
    <scope>NUCLEOTIDE SEQUENCE [LARGE SCALE GENOMIC DNA]</scope>
    <source>
        <tissue evidence="1">Leaf</tissue>
    </source>
</reference>
<sequence>MVNSKFSFSERQVRYSFRSAVSSTKAAAAQGQLFNLANGGHFKPRN</sequence>
<gene>
    <name evidence="1" type="ORF">MANES_02G085300</name>
</gene>